<evidence type="ECO:0000313" key="11">
    <source>
        <dbReference type="Proteomes" id="UP000005615"/>
    </source>
</evidence>
<evidence type="ECO:0000256" key="3">
    <source>
        <dbReference type="ARBA" id="ARBA00022475"/>
    </source>
</evidence>
<dbReference type="CDD" id="cd07185">
    <property type="entry name" value="OmpA_C-like"/>
    <property type="match status" value="1"/>
</dbReference>
<proteinExistence type="inferred from homology"/>
<keyword evidence="5" id="KW-1133">Transmembrane helix</keyword>
<evidence type="ECO:0000256" key="5">
    <source>
        <dbReference type="ARBA" id="ARBA00022989"/>
    </source>
</evidence>
<dbReference type="InterPro" id="IPR036737">
    <property type="entry name" value="OmpA-like_sf"/>
</dbReference>
<comment type="similarity">
    <text evidence="2">Belongs to the MotB family.</text>
</comment>
<evidence type="ECO:0000256" key="8">
    <source>
        <dbReference type="SAM" id="MobiDB-lite"/>
    </source>
</evidence>
<reference evidence="10 11" key="1">
    <citation type="journal article" date="2011" name="J. Bacteriol.">
        <title>Genome sequence of strain IMCC3088, a proteorhodopsin-containing marine bacterium belonging to the OM60/NOR5 clade.</title>
        <authorList>
            <person name="Jang Y."/>
            <person name="Oh H.M."/>
            <person name="Kang I."/>
            <person name="Lee K."/>
            <person name="Yang S.J."/>
            <person name="Cho J.C."/>
        </authorList>
    </citation>
    <scope>NUCLEOTIDE SEQUENCE [LARGE SCALE GENOMIC DNA]</scope>
    <source>
        <strain evidence="10 11">IMCC3088</strain>
    </source>
</reference>
<keyword evidence="10" id="KW-0966">Cell projection</keyword>
<evidence type="ECO:0000256" key="1">
    <source>
        <dbReference type="ARBA" id="ARBA00004162"/>
    </source>
</evidence>
<dbReference type="GO" id="GO:0005886">
    <property type="term" value="C:plasma membrane"/>
    <property type="evidence" value="ECO:0007669"/>
    <property type="project" value="UniProtKB-SubCell"/>
</dbReference>
<keyword evidence="11" id="KW-1185">Reference proteome</keyword>
<evidence type="ECO:0000256" key="6">
    <source>
        <dbReference type="ARBA" id="ARBA00023136"/>
    </source>
</evidence>
<dbReference type="AlphaFoldDB" id="F3L2M1"/>
<name>F3L2M1_9GAMM</name>
<dbReference type="PROSITE" id="PS51123">
    <property type="entry name" value="OMPA_2"/>
    <property type="match status" value="1"/>
</dbReference>
<dbReference type="PANTHER" id="PTHR30329:SF21">
    <property type="entry name" value="LIPOPROTEIN YIAD-RELATED"/>
    <property type="match status" value="1"/>
</dbReference>
<sequence>MATFADMATLLMAFFVLILSFAEMNVPKFKDVSGSMNDSFGVQRKVPVVEPPLSDSVIAKQFSQAKVDTTALSVIQEQTTDELQPEDAELRTTTKPSDATLGSDIEKVRAALSEEIARGLVEVVQENEKISVITKAASNEGLESGEESTQRGRQLDQDTISLFAKVADAQTQVVSEIEIRDSSPSDSAESAQSQANAPAPPEDDIGDSDLEQIRQNLAPEISRSLVNVEMDQDQIKITLADQGAFVSGSADLRPEFLQLLNRVGDSISDTDGVVTVSGHTDSIPMAFSMRFKSNWDLSAARSASVADYLITQGYLGDIEVSVQGYADTVPIATNDTAEGRAKNRRIEIMIDKKG</sequence>
<evidence type="ECO:0000313" key="10">
    <source>
        <dbReference type="EMBL" id="EGG29437.1"/>
    </source>
</evidence>
<accession>F3L2M1</accession>
<dbReference type="Pfam" id="PF00691">
    <property type="entry name" value="OmpA"/>
    <property type="match status" value="1"/>
</dbReference>
<dbReference type="Pfam" id="PF13677">
    <property type="entry name" value="MotB_plug"/>
    <property type="match status" value="1"/>
</dbReference>
<evidence type="ECO:0000259" key="9">
    <source>
        <dbReference type="PROSITE" id="PS51123"/>
    </source>
</evidence>
<dbReference type="STRING" id="2518989.IMCC3088_1795"/>
<feature type="region of interest" description="Disordered" evidence="8">
    <location>
        <begin position="177"/>
        <end position="207"/>
    </location>
</feature>
<dbReference type="InterPro" id="IPR025713">
    <property type="entry name" value="MotB-like_N_dom"/>
</dbReference>
<keyword evidence="6 7" id="KW-0472">Membrane</keyword>
<dbReference type="SUPFAM" id="SSF103088">
    <property type="entry name" value="OmpA-like"/>
    <property type="match status" value="1"/>
</dbReference>
<feature type="compositionally biased region" description="Low complexity" evidence="8">
    <location>
        <begin position="184"/>
        <end position="197"/>
    </location>
</feature>
<dbReference type="EMBL" id="AEIG01000054">
    <property type="protein sequence ID" value="EGG29437.1"/>
    <property type="molecule type" value="Genomic_DNA"/>
</dbReference>
<evidence type="ECO:0000256" key="7">
    <source>
        <dbReference type="PROSITE-ProRule" id="PRU00473"/>
    </source>
</evidence>
<comment type="caution">
    <text evidence="10">The sequence shown here is derived from an EMBL/GenBank/DDBJ whole genome shotgun (WGS) entry which is preliminary data.</text>
</comment>
<dbReference type="InterPro" id="IPR006665">
    <property type="entry name" value="OmpA-like"/>
</dbReference>
<keyword evidence="3" id="KW-1003">Cell membrane</keyword>
<dbReference type="PANTHER" id="PTHR30329">
    <property type="entry name" value="STATOR ELEMENT OF FLAGELLAR MOTOR COMPLEX"/>
    <property type="match status" value="1"/>
</dbReference>
<keyword evidence="10" id="KW-0282">Flagellum</keyword>
<organism evidence="10 11">
    <name type="scientific">Aequoribacter fuscus</name>
    <dbReference type="NCBI Taxonomy" id="2518989"/>
    <lineage>
        <taxon>Bacteria</taxon>
        <taxon>Pseudomonadati</taxon>
        <taxon>Pseudomonadota</taxon>
        <taxon>Gammaproteobacteria</taxon>
        <taxon>Cellvibrionales</taxon>
        <taxon>Halieaceae</taxon>
        <taxon>Aequoribacter</taxon>
    </lineage>
</organism>
<keyword evidence="10" id="KW-0969">Cilium</keyword>
<protein>
    <submittedName>
        <fullName evidence="10">Flagellar motor rotation protein MotB</fullName>
    </submittedName>
</protein>
<comment type="subcellular location">
    <subcellularLocation>
        <location evidence="1">Cell membrane</location>
        <topology evidence="1">Single-pass membrane protein</topology>
    </subcellularLocation>
</comment>
<dbReference type="InterPro" id="IPR050330">
    <property type="entry name" value="Bact_OuterMem_StrucFunc"/>
</dbReference>
<keyword evidence="4" id="KW-0812">Transmembrane</keyword>
<dbReference type="Gene3D" id="3.30.1330.60">
    <property type="entry name" value="OmpA-like domain"/>
    <property type="match status" value="1"/>
</dbReference>
<gene>
    <name evidence="10" type="ORF">IMCC3088_1795</name>
</gene>
<dbReference type="eggNOG" id="COG1360">
    <property type="taxonomic scope" value="Bacteria"/>
</dbReference>
<feature type="domain" description="OmpA-like" evidence="9">
    <location>
        <begin position="232"/>
        <end position="354"/>
    </location>
</feature>
<dbReference type="Proteomes" id="UP000005615">
    <property type="component" value="Unassembled WGS sequence"/>
</dbReference>
<feature type="region of interest" description="Disordered" evidence="8">
    <location>
        <begin position="79"/>
        <end position="99"/>
    </location>
</feature>
<evidence type="ECO:0000256" key="2">
    <source>
        <dbReference type="ARBA" id="ARBA00008914"/>
    </source>
</evidence>
<evidence type="ECO:0000256" key="4">
    <source>
        <dbReference type="ARBA" id="ARBA00022692"/>
    </source>
</evidence>